<dbReference type="InterPro" id="IPR036390">
    <property type="entry name" value="WH_DNA-bd_sf"/>
</dbReference>
<organism evidence="2 3">
    <name type="scientific">Glutamicibacter nicotianae</name>
    <name type="common">Arthrobacter nicotianae</name>
    <dbReference type="NCBI Taxonomy" id="37929"/>
    <lineage>
        <taxon>Bacteria</taxon>
        <taxon>Bacillati</taxon>
        <taxon>Actinomycetota</taxon>
        <taxon>Actinomycetes</taxon>
        <taxon>Micrococcales</taxon>
        <taxon>Micrococcaceae</taxon>
        <taxon>Glutamicibacter</taxon>
    </lineage>
</organism>
<sequence length="165" mass="18629">MSAREQHRLVMLLQEFGQASDRYVESTGALYGTHRTDMNALSIIMKHEQRGQLPSPRDLSRELQLSSPATTAMLDRLEKLGMIERQRSDADRRVIRIAMTAKARGKGREMFMPLGIKMREVISHYDEQQLQVIARFMAEAVAGVDSAREEAVTARNESARSIPAT</sequence>
<keyword evidence="3" id="KW-1185">Reference proteome</keyword>
<accession>A0ABQ0RNN3</accession>
<evidence type="ECO:0000259" key="1">
    <source>
        <dbReference type="PROSITE" id="PS50995"/>
    </source>
</evidence>
<dbReference type="PANTHER" id="PTHR33164:SF106">
    <property type="entry name" value="TRANSCRIPTIONAL REGULATORY PROTEIN"/>
    <property type="match status" value="1"/>
</dbReference>
<dbReference type="Gene3D" id="1.10.10.10">
    <property type="entry name" value="Winged helix-like DNA-binding domain superfamily/Winged helix DNA-binding domain"/>
    <property type="match status" value="1"/>
</dbReference>
<gene>
    <name evidence="2" type="ORF">ANI01nite_26210</name>
</gene>
<feature type="domain" description="HTH marR-type" evidence="1">
    <location>
        <begin position="6"/>
        <end position="142"/>
    </location>
</feature>
<dbReference type="RefSeq" id="WP_038991728.1">
    <property type="nucleotide sequence ID" value="NZ_BAAAWM010000001.1"/>
</dbReference>
<dbReference type="InterPro" id="IPR000835">
    <property type="entry name" value="HTH_MarR-typ"/>
</dbReference>
<dbReference type="SUPFAM" id="SSF46785">
    <property type="entry name" value="Winged helix' DNA-binding domain"/>
    <property type="match status" value="1"/>
</dbReference>
<evidence type="ECO:0000313" key="2">
    <source>
        <dbReference type="EMBL" id="GEC13418.1"/>
    </source>
</evidence>
<dbReference type="PRINTS" id="PR00598">
    <property type="entry name" value="HTHMARR"/>
</dbReference>
<protein>
    <recommendedName>
        <fullName evidence="1">HTH marR-type domain-containing protein</fullName>
    </recommendedName>
</protein>
<dbReference type="InterPro" id="IPR036388">
    <property type="entry name" value="WH-like_DNA-bd_sf"/>
</dbReference>
<dbReference type="PROSITE" id="PS50995">
    <property type="entry name" value="HTH_MARR_2"/>
    <property type="match status" value="1"/>
</dbReference>
<dbReference type="Proteomes" id="UP000316242">
    <property type="component" value="Unassembled WGS sequence"/>
</dbReference>
<name>A0ABQ0RNN3_GLUNI</name>
<proteinExistence type="predicted"/>
<reference evidence="2 3" key="1">
    <citation type="submission" date="2019-06" db="EMBL/GenBank/DDBJ databases">
        <title>Whole genome shotgun sequence of Glutamicibacter nicotianae NBRC 14234.</title>
        <authorList>
            <person name="Hosoyama A."/>
            <person name="Uohara A."/>
            <person name="Ohji S."/>
            <person name="Ichikawa N."/>
        </authorList>
    </citation>
    <scope>NUCLEOTIDE SEQUENCE [LARGE SCALE GENOMIC DNA]</scope>
    <source>
        <strain evidence="2 3">NBRC 14234</strain>
    </source>
</reference>
<dbReference type="InterPro" id="IPR039422">
    <property type="entry name" value="MarR/SlyA-like"/>
</dbReference>
<comment type="caution">
    <text evidence="2">The sequence shown here is derived from an EMBL/GenBank/DDBJ whole genome shotgun (WGS) entry which is preliminary data.</text>
</comment>
<evidence type="ECO:0000313" key="3">
    <source>
        <dbReference type="Proteomes" id="UP000316242"/>
    </source>
</evidence>
<dbReference type="SMART" id="SM00347">
    <property type="entry name" value="HTH_MARR"/>
    <property type="match status" value="1"/>
</dbReference>
<dbReference type="PANTHER" id="PTHR33164">
    <property type="entry name" value="TRANSCRIPTIONAL REGULATOR, MARR FAMILY"/>
    <property type="match status" value="1"/>
</dbReference>
<dbReference type="EMBL" id="BJNE01000013">
    <property type="protein sequence ID" value="GEC13418.1"/>
    <property type="molecule type" value="Genomic_DNA"/>
</dbReference>
<dbReference type="Pfam" id="PF12802">
    <property type="entry name" value="MarR_2"/>
    <property type="match status" value="1"/>
</dbReference>